<keyword evidence="2" id="KW-1185">Reference proteome</keyword>
<gene>
    <name evidence="1" type="ORF">DOTSEDRAFT_67499</name>
</gene>
<organism evidence="1 2">
    <name type="scientific">Dothistroma septosporum (strain NZE10 / CBS 128990)</name>
    <name type="common">Red band needle blight fungus</name>
    <name type="synonym">Mycosphaerella pini</name>
    <dbReference type="NCBI Taxonomy" id="675120"/>
    <lineage>
        <taxon>Eukaryota</taxon>
        <taxon>Fungi</taxon>
        <taxon>Dikarya</taxon>
        <taxon>Ascomycota</taxon>
        <taxon>Pezizomycotina</taxon>
        <taxon>Dothideomycetes</taxon>
        <taxon>Dothideomycetidae</taxon>
        <taxon>Mycosphaerellales</taxon>
        <taxon>Mycosphaerellaceae</taxon>
        <taxon>Dothistroma</taxon>
    </lineage>
</organism>
<evidence type="ECO:0000313" key="1">
    <source>
        <dbReference type="EMBL" id="EME48481.1"/>
    </source>
</evidence>
<dbReference type="EMBL" id="KB446535">
    <property type="protein sequence ID" value="EME48481.1"/>
    <property type="molecule type" value="Genomic_DNA"/>
</dbReference>
<dbReference type="AlphaFoldDB" id="N1PY76"/>
<dbReference type="Proteomes" id="UP000016933">
    <property type="component" value="Unassembled WGS sequence"/>
</dbReference>
<evidence type="ECO:0000313" key="2">
    <source>
        <dbReference type="Proteomes" id="UP000016933"/>
    </source>
</evidence>
<proteinExistence type="predicted"/>
<dbReference type="HOGENOM" id="CLU_2145787_0_0_1"/>
<sequence>MMPRSTRHDSNLCDIIVRPRPRFPTALSEAVIDSSIQAVLVMVEVIVSVRDNEQGQAALASYRTAEVSTEAAARDVTLWTSHRSTLCRSLGQKQQLLQVVATETSLMAHVKQ</sequence>
<accession>N1PY76</accession>
<reference evidence="1 2" key="2">
    <citation type="journal article" date="2012" name="PLoS Pathog.">
        <title>Diverse lifestyles and strategies of plant pathogenesis encoded in the genomes of eighteen Dothideomycetes fungi.</title>
        <authorList>
            <person name="Ohm R.A."/>
            <person name="Feau N."/>
            <person name="Henrissat B."/>
            <person name="Schoch C.L."/>
            <person name="Horwitz B.A."/>
            <person name="Barry K.W."/>
            <person name="Condon B.J."/>
            <person name="Copeland A.C."/>
            <person name="Dhillon B."/>
            <person name="Glaser F."/>
            <person name="Hesse C.N."/>
            <person name="Kosti I."/>
            <person name="LaButti K."/>
            <person name="Lindquist E.A."/>
            <person name="Lucas S."/>
            <person name="Salamov A.A."/>
            <person name="Bradshaw R.E."/>
            <person name="Ciuffetti L."/>
            <person name="Hamelin R.C."/>
            <person name="Kema G.H.J."/>
            <person name="Lawrence C."/>
            <person name="Scott J.A."/>
            <person name="Spatafora J.W."/>
            <person name="Turgeon B.G."/>
            <person name="de Wit P.J.G.M."/>
            <person name="Zhong S."/>
            <person name="Goodwin S.B."/>
            <person name="Grigoriev I.V."/>
        </authorList>
    </citation>
    <scope>NUCLEOTIDE SEQUENCE [LARGE SCALE GENOMIC DNA]</scope>
    <source>
        <strain evidence="2">NZE10 / CBS 128990</strain>
    </source>
</reference>
<protein>
    <submittedName>
        <fullName evidence="1">Uncharacterized protein</fullName>
    </submittedName>
</protein>
<reference evidence="2" key="1">
    <citation type="journal article" date="2012" name="PLoS Genet.">
        <title>The genomes of the fungal plant pathogens Cladosporium fulvum and Dothistroma septosporum reveal adaptation to different hosts and lifestyles but also signatures of common ancestry.</title>
        <authorList>
            <person name="de Wit P.J.G.M."/>
            <person name="van der Burgt A."/>
            <person name="Oekmen B."/>
            <person name="Stergiopoulos I."/>
            <person name="Abd-Elsalam K.A."/>
            <person name="Aerts A.L."/>
            <person name="Bahkali A.H."/>
            <person name="Beenen H.G."/>
            <person name="Chettri P."/>
            <person name="Cox M.P."/>
            <person name="Datema E."/>
            <person name="de Vries R.P."/>
            <person name="Dhillon B."/>
            <person name="Ganley A.R."/>
            <person name="Griffiths S.A."/>
            <person name="Guo Y."/>
            <person name="Hamelin R.C."/>
            <person name="Henrissat B."/>
            <person name="Kabir M.S."/>
            <person name="Jashni M.K."/>
            <person name="Kema G."/>
            <person name="Klaubauf S."/>
            <person name="Lapidus A."/>
            <person name="Levasseur A."/>
            <person name="Lindquist E."/>
            <person name="Mehrabi R."/>
            <person name="Ohm R.A."/>
            <person name="Owen T.J."/>
            <person name="Salamov A."/>
            <person name="Schwelm A."/>
            <person name="Schijlen E."/>
            <person name="Sun H."/>
            <person name="van den Burg H.A."/>
            <person name="van Ham R.C.H.J."/>
            <person name="Zhang S."/>
            <person name="Goodwin S.B."/>
            <person name="Grigoriev I.V."/>
            <person name="Collemare J."/>
            <person name="Bradshaw R.E."/>
        </authorList>
    </citation>
    <scope>NUCLEOTIDE SEQUENCE [LARGE SCALE GENOMIC DNA]</scope>
    <source>
        <strain evidence="2">NZE10 / CBS 128990</strain>
    </source>
</reference>
<name>N1PY76_DOTSN</name>